<dbReference type="EMBL" id="CP001038">
    <property type="protein sequence ID" value="ACC84929.1"/>
    <property type="molecule type" value="Genomic_DNA"/>
</dbReference>
<dbReference type="RefSeq" id="WP_012412951.1">
    <property type="nucleotide sequence ID" value="NC_010631.1"/>
</dbReference>
<keyword evidence="3" id="KW-0614">Plasmid</keyword>
<dbReference type="PhylomeDB" id="B2JAH5"/>
<geneLocation type="plasmid" evidence="3 4">
    <name>pNPUN01</name>
</geneLocation>
<keyword evidence="2" id="KW-1133">Transmembrane helix</keyword>
<evidence type="ECO:0000256" key="2">
    <source>
        <dbReference type="SAM" id="Phobius"/>
    </source>
</evidence>
<dbReference type="AlphaFoldDB" id="B2JAH5"/>
<gene>
    <name evidence="3" type="ordered locus">Npun_AR043</name>
</gene>
<dbReference type="HOGENOM" id="CLU_558767_0_0_3"/>
<dbReference type="OrthoDB" id="479517at2"/>
<feature type="region of interest" description="Disordered" evidence="1">
    <location>
        <begin position="144"/>
        <end position="212"/>
    </location>
</feature>
<feature type="transmembrane region" description="Helical" evidence="2">
    <location>
        <begin position="73"/>
        <end position="95"/>
    </location>
</feature>
<keyword evidence="2" id="KW-0812">Transmembrane</keyword>
<dbReference type="KEGG" id="npu:Npun_AR043"/>
<dbReference type="Proteomes" id="UP000001191">
    <property type="component" value="Plasmid pNPUN01"/>
</dbReference>
<name>B2JAH5_NOSP7</name>
<dbReference type="EnsemblBacteria" id="ACC84929">
    <property type="protein sequence ID" value="ACC84929"/>
    <property type="gene ID" value="Npun_AR043"/>
</dbReference>
<protein>
    <recommendedName>
        <fullName evidence="5">Conjugation TrbI family protein</fullName>
    </recommendedName>
</protein>
<organism evidence="3 4">
    <name type="scientific">Nostoc punctiforme (strain ATCC 29133 / PCC 73102)</name>
    <dbReference type="NCBI Taxonomy" id="63737"/>
    <lineage>
        <taxon>Bacteria</taxon>
        <taxon>Bacillati</taxon>
        <taxon>Cyanobacteriota</taxon>
        <taxon>Cyanophyceae</taxon>
        <taxon>Nostocales</taxon>
        <taxon>Nostocaceae</taxon>
        <taxon>Nostoc</taxon>
    </lineage>
</organism>
<accession>B2JAH5</accession>
<evidence type="ECO:0000313" key="4">
    <source>
        <dbReference type="Proteomes" id="UP000001191"/>
    </source>
</evidence>
<proteinExistence type="predicted"/>
<reference evidence="4" key="1">
    <citation type="submission" date="2008-04" db="EMBL/GenBank/DDBJ databases">
        <title>Complete sequence of plasmid 1 of Nostoc punctiforme ATCC 29133.</title>
        <authorList>
            <consortium name="US DOE Joint Genome Institute"/>
            <person name="Copeland A."/>
            <person name="Lucas S."/>
            <person name="Lapidus A."/>
            <person name="Glavina del Rio T."/>
            <person name="Dalin E."/>
            <person name="Tice H."/>
            <person name="Pitluck S."/>
            <person name="Chain P."/>
            <person name="Malfatti S."/>
            <person name="Shin M."/>
            <person name="Vergez L."/>
            <person name="Schmutz J."/>
            <person name="Larimer F."/>
            <person name="Land M."/>
            <person name="Hauser L."/>
            <person name="Kyrpides N."/>
            <person name="Kim E."/>
            <person name="Meeks J.C."/>
            <person name="Elhai J."/>
            <person name="Campbell E.L."/>
            <person name="Thiel T."/>
            <person name="Longmire J."/>
            <person name="Potts M."/>
            <person name="Atlas R."/>
        </authorList>
    </citation>
    <scope>NUCLEOTIDE SEQUENCE [LARGE SCALE GENOMIC DNA]</scope>
    <source>
        <strain evidence="4">ATCC 29133 / PCC 73102</strain>
        <plasmid evidence="4">Plasmid pNPUN01</plasmid>
    </source>
</reference>
<feature type="compositionally biased region" description="Low complexity" evidence="1">
    <location>
        <begin position="150"/>
        <end position="184"/>
    </location>
</feature>
<keyword evidence="2" id="KW-0472">Membrane</keyword>
<feature type="region of interest" description="Disordered" evidence="1">
    <location>
        <begin position="243"/>
        <end position="264"/>
    </location>
</feature>
<sequence>MIQNQEPLPSATIEIEEIQNQEPLPSATIEIESQDFAAMNGAKISSINDSIQPEQNPAPEEIVTTRTVSQSPLLKMGVVALICSLFVIIIGALIGNSMNVLKFSKGIVQTPKGNEQTPLPEPENETGKDKTALALTSQNNQLRQIRDQKPNPVTTPTNNAIPAPIAPVTPNIQPVQRRQQPYPVDRAPTVPKTFPTARREQPQPQPQPKIAQPVRQSPLAFPQANIAKLDPTQQWLLAANAGSFSSSGDDSEVKEPKVTGIEGGAGGAMQVVESTSTDYNAKRVLVGSTAEGRLETPLAWGTGDAGNQNYLVKVSKALKASDGSDVLPVGAYLVVQLAESNGSGLAKLRGVSVLVNSNGDTQEKPLPPNAVLIMAKDGGFLKAESRKGSNLGNNFISAIIAGVAKAAQVQNRPVTQVSTNSNGFSTSSTTNEQKDLSAAFGEGAFNSILDNIKSSNVARSQQLSGREEVFVIDVGKPVQIFVNQTISL</sequence>
<keyword evidence="4" id="KW-1185">Reference proteome</keyword>
<evidence type="ECO:0008006" key="5">
    <source>
        <dbReference type="Google" id="ProtNLM"/>
    </source>
</evidence>
<evidence type="ECO:0000256" key="1">
    <source>
        <dbReference type="SAM" id="MobiDB-lite"/>
    </source>
</evidence>
<evidence type="ECO:0000313" key="3">
    <source>
        <dbReference type="EMBL" id="ACC84929.1"/>
    </source>
</evidence>